<gene>
    <name evidence="1" type="ORF">B296_00006821</name>
</gene>
<dbReference type="AlphaFoldDB" id="A0A426ZKM5"/>
<accession>A0A426ZKM5</accession>
<sequence length="192" mass="22306">MLKSVPRIVGHLSVEERAFERVREPPFPALRWGFYTYQSKGRPYPRPHLCHQAGHGGQVYVGSRCCRGLLTWPGSWTQVRQMENELLKLTRIMDALWIDLSKQAVEDYKKLLGFEIGLLQMGRVSLQYDYQLALARLRAWHPNLEIEEDPFNLLPEIQTCRWQTSSPLMIPNRRPRSSIVVVVFVFDVQGSL</sequence>
<name>A0A426ZKM5_ENSVE</name>
<evidence type="ECO:0000313" key="1">
    <source>
        <dbReference type="EMBL" id="RRT64495.1"/>
    </source>
</evidence>
<dbReference type="EMBL" id="AMZH03006170">
    <property type="protein sequence ID" value="RRT64495.1"/>
    <property type="molecule type" value="Genomic_DNA"/>
</dbReference>
<comment type="caution">
    <text evidence="1">The sequence shown here is derived from an EMBL/GenBank/DDBJ whole genome shotgun (WGS) entry which is preliminary data.</text>
</comment>
<evidence type="ECO:0000313" key="2">
    <source>
        <dbReference type="Proteomes" id="UP000287651"/>
    </source>
</evidence>
<proteinExistence type="predicted"/>
<dbReference type="Proteomes" id="UP000287651">
    <property type="component" value="Unassembled WGS sequence"/>
</dbReference>
<organism evidence="1 2">
    <name type="scientific">Ensete ventricosum</name>
    <name type="common">Abyssinian banana</name>
    <name type="synonym">Musa ensete</name>
    <dbReference type="NCBI Taxonomy" id="4639"/>
    <lineage>
        <taxon>Eukaryota</taxon>
        <taxon>Viridiplantae</taxon>
        <taxon>Streptophyta</taxon>
        <taxon>Embryophyta</taxon>
        <taxon>Tracheophyta</taxon>
        <taxon>Spermatophyta</taxon>
        <taxon>Magnoliopsida</taxon>
        <taxon>Liliopsida</taxon>
        <taxon>Zingiberales</taxon>
        <taxon>Musaceae</taxon>
        <taxon>Ensete</taxon>
    </lineage>
</organism>
<protein>
    <submittedName>
        <fullName evidence="1">Uncharacterized protein</fullName>
    </submittedName>
</protein>
<reference evidence="1 2" key="1">
    <citation type="journal article" date="2014" name="Agronomy (Basel)">
        <title>A Draft Genome Sequence for Ensete ventricosum, the Drought-Tolerant Tree Against Hunger.</title>
        <authorList>
            <person name="Harrison J."/>
            <person name="Moore K.A."/>
            <person name="Paszkiewicz K."/>
            <person name="Jones T."/>
            <person name="Grant M."/>
            <person name="Ambacheew D."/>
            <person name="Muzemil S."/>
            <person name="Studholme D.J."/>
        </authorList>
    </citation>
    <scope>NUCLEOTIDE SEQUENCE [LARGE SCALE GENOMIC DNA]</scope>
</reference>